<proteinExistence type="predicted"/>
<dbReference type="Proteomes" id="UP000670092">
    <property type="component" value="Unassembled WGS sequence"/>
</dbReference>
<feature type="compositionally biased region" description="Basic residues" evidence="1">
    <location>
        <begin position="21"/>
        <end position="36"/>
    </location>
</feature>
<dbReference type="AlphaFoldDB" id="A0A8H7YQ41"/>
<reference evidence="2 3" key="1">
    <citation type="submission" date="2021-01" db="EMBL/GenBank/DDBJ databases">
        <title>Chromosome-level genome assembly of a human fungal pathogen reveals clustering of transcriptionally co-regulated genes.</title>
        <authorList>
            <person name="Voorhies M."/>
            <person name="Cohen S."/>
            <person name="Shea T.P."/>
            <person name="Petrus S."/>
            <person name="Munoz J.F."/>
            <person name="Poplawski S."/>
            <person name="Goldman W.E."/>
            <person name="Michael T."/>
            <person name="Cuomo C.A."/>
            <person name="Sil A."/>
            <person name="Beyhan S."/>
        </authorList>
    </citation>
    <scope>NUCLEOTIDE SEQUENCE [LARGE SCALE GENOMIC DNA]</scope>
    <source>
        <strain evidence="2 3">G184AR</strain>
    </source>
</reference>
<dbReference type="EMBL" id="JAEVHI010000003">
    <property type="protein sequence ID" value="KAG5296425.1"/>
    <property type="molecule type" value="Genomic_DNA"/>
</dbReference>
<organism evidence="2 3">
    <name type="scientific">Ajellomyces capsulatus</name>
    <name type="common">Darling's disease fungus</name>
    <name type="synonym">Histoplasma capsulatum</name>
    <dbReference type="NCBI Taxonomy" id="5037"/>
    <lineage>
        <taxon>Eukaryota</taxon>
        <taxon>Fungi</taxon>
        <taxon>Dikarya</taxon>
        <taxon>Ascomycota</taxon>
        <taxon>Pezizomycotina</taxon>
        <taxon>Eurotiomycetes</taxon>
        <taxon>Eurotiomycetidae</taxon>
        <taxon>Onygenales</taxon>
        <taxon>Ajellomycetaceae</taxon>
        <taxon>Histoplasma</taxon>
    </lineage>
</organism>
<dbReference type="VEuPathDB" id="FungiDB:I7I52_07072"/>
<protein>
    <submittedName>
        <fullName evidence="2">Uncharacterized protein</fullName>
    </submittedName>
</protein>
<name>A0A8H7YQ41_AJECA</name>
<evidence type="ECO:0000256" key="1">
    <source>
        <dbReference type="SAM" id="MobiDB-lite"/>
    </source>
</evidence>
<sequence>MSIYRSVPRTRSKNITSLQGRNRKEKAKKRKRRKRSRMEGPLSCMRMVDCRSLNHNTIRDEGDDLCIYSND</sequence>
<gene>
    <name evidence="2" type="ORF">I7I52_07072</name>
</gene>
<evidence type="ECO:0000313" key="3">
    <source>
        <dbReference type="Proteomes" id="UP000670092"/>
    </source>
</evidence>
<comment type="caution">
    <text evidence="2">The sequence shown here is derived from an EMBL/GenBank/DDBJ whole genome shotgun (WGS) entry which is preliminary data.</text>
</comment>
<accession>A0A8H7YQ41</accession>
<evidence type="ECO:0000313" key="2">
    <source>
        <dbReference type="EMBL" id="KAG5296425.1"/>
    </source>
</evidence>
<feature type="region of interest" description="Disordered" evidence="1">
    <location>
        <begin position="1"/>
        <end position="41"/>
    </location>
</feature>